<evidence type="ECO:0000256" key="2">
    <source>
        <dbReference type="ARBA" id="ARBA00023242"/>
    </source>
</evidence>
<evidence type="ECO:0000256" key="1">
    <source>
        <dbReference type="ARBA" id="ARBA00004123"/>
    </source>
</evidence>
<feature type="domain" description="ENT" evidence="4">
    <location>
        <begin position="40"/>
        <end position="96"/>
    </location>
</feature>
<dbReference type="EMBL" id="HG806171">
    <property type="protein sequence ID" value="CDW57499.1"/>
    <property type="molecule type" value="Genomic_DNA"/>
</dbReference>
<dbReference type="InterPro" id="IPR005491">
    <property type="entry name" value="ENT_dom"/>
</dbReference>
<evidence type="ECO:0000256" key="3">
    <source>
        <dbReference type="SAM" id="MobiDB-lite"/>
    </source>
</evidence>
<sequence length="789" mass="87335">MEPREGESQEDSPVQAVPSEPIRIEREKAQLFLVNCGAVAYNLVMTYFRAQGALCDYKRLVLSHLRYLMLISEGRHKAAAKKVYCDSVLQKVAEALNPGLDVNESWKIESDLSSQTKVESDKLSLPKNLAKFADALNYEQSLRASACWQSLFRKKRRASESISDLAKLGLKRKRMWFRNSPCRTATNAVKLKTRKTYELRKRLSALTSANRARNRLSGSRLNSIRNRQGQATRSRSTSSVDGEKPSGDHVVDSEKVTAKKLVQSPVIDLEKVNAANLSKNLRAEVVADSRRQSREMENPNGQLMEEFALARTEKAKKFSSSKLDLFADRSVYNQLFDEYYGGPVREKRNTSSSSSSDAKADKNVPASNSISAEDLSTPRKQIKVTRVGRTEVPDFVSPIDLFLSGKPDQHRNQGGSTSCIRKEIAQAFPAPTDALQTLKNRNFHTSPVQYWETSTNAGKLRSQIKHDVIGQQLALRSGNFHLRQDLNIPAGPRILKARAISQPILNGNSSNYDLSRNSFHAAIATHSSHDTKPVGDDRTRKLILTRRPGSFQVSDGAPRSVYNPRISIINRMEDRTAACKVTSFFAADSRINVLRMPVTTRARNRFEKYPAPAIVQVNSVRHPGHTVVCSQSSSNMSASYGARNDRFQSRAAVKAYYVASQRPAASNCNASMTSSSQAFRLVRPTAGRLPAKNEAGSAYRLVPTATESKAQRFRLQVKPANGEKSKPAQPIVSSTNNVSVQATSGSSGVRLVGKTGSKMLAGVKVAFRERKNDTNKLTFKSNTSARSSM</sequence>
<dbReference type="OrthoDB" id="10035579at2759"/>
<proteinExistence type="predicted"/>
<accession>A0A077ZCB9</accession>
<feature type="compositionally biased region" description="Polar residues" evidence="3">
    <location>
        <begin position="208"/>
        <end position="240"/>
    </location>
</feature>
<protein>
    <submittedName>
        <fullName evidence="5">ENT domain containing protein</fullName>
    </submittedName>
</protein>
<dbReference type="SUPFAM" id="SSF158639">
    <property type="entry name" value="ENT-like"/>
    <property type="match status" value="1"/>
</dbReference>
<dbReference type="GO" id="GO:0005634">
    <property type="term" value="C:nucleus"/>
    <property type="evidence" value="ECO:0007669"/>
    <property type="project" value="UniProtKB-SubCell"/>
</dbReference>
<reference evidence="5" key="1">
    <citation type="submission" date="2014-01" db="EMBL/GenBank/DDBJ databases">
        <authorList>
            <person name="Aslett M."/>
        </authorList>
    </citation>
    <scope>NUCLEOTIDE SEQUENCE</scope>
</reference>
<dbReference type="Gene3D" id="1.10.1240.40">
    <property type="entry name" value="ENT domain"/>
    <property type="match status" value="1"/>
</dbReference>
<evidence type="ECO:0000259" key="4">
    <source>
        <dbReference type="Pfam" id="PF03735"/>
    </source>
</evidence>
<reference evidence="5" key="2">
    <citation type="submission" date="2014-03" db="EMBL/GenBank/DDBJ databases">
        <title>The whipworm genome and dual-species transcriptomics of an intimate host-pathogen interaction.</title>
        <authorList>
            <person name="Foth B.J."/>
            <person name="Tsai I.J."/>
            <person name="Reid A.J."/>
            <person name="Bancroft A.J."/>
            <person name="Nichol S."/>
            <person name="Tracey A."/>
            <person name="Holroyd N."/>
            <person name="Cotton J.A."/>
            <person name="Stanley E.J."/>
            <person name="Zarowiecki M."/>
            <person name="Liu J.Z."/>
            <person name="Huckvale T."/>
            <person name="Cooper P.J."/>
            <person name="Grencis R.K."/>
            <person name="Berriman M."/>
        </authorList>
    </citation>
    <scope>NUCLEOTIDE SEQUENCE [LARGE SCALE GENOMIC DNA]</scope>
</reference>
<gene>
    <name evidence="5" type="ORF">TTRE_0000579101</name>
</gene>
<keyword evidence="6" id="KW-1185">Reference proteome</keyword>
<dbReference type="AlphaFoldDB" id="A0A077ZCB9"/>
<dbReference type="STRING" id="36087.A0A077ZCB9"/>
<organism evidence="5 6">
    <name type="scientific">Trichuris trichiura</name>
    <name type="common">Whipworm</name>
    <name type="synonym">Trichocephalus trichiurus</name>
    <dbReference type="NCBI Taxonomy" id="36087"/>
    <lineage>
        <taxon>Eukaryota</taxon>
        <taxon>Metazoa</taxon>
        <taxon>Ecdysozoa</taxon>
        <taxon>Nematoda</taxon>
        <taxon>Enoplea</taxon>
        <taxon>Dorylaimia</taxon>
        <taxon>Trichinellida</taxon>
        <taxon>Trichuridae</taxon>
        <taxon>Trichuris</taxon>
    </lineage>
</organism>
<dbReference type="Pfam" id="PF03735">
    <property type="entry name" value="ENT"/>
    <property type="match status" value="1"/>
</dbReference>
<feature type="region of interest" description="Disordered" evidence="3">
    <location>
        <begin position="208"/>
        <end position="251"/>
    </location>
</feature>
<feature type="compositionally biased region" description="Polar residues" evidence="3">
    <location>
        <begin position="731"/>
        <end position="740"/>
    </location>
</feature>
<comment type="subcellular location">
    <subcellularLocation>
        <location evidence="1">Nucleus</location>
    </subcellularLocation>
</comment>
<evidence type="ECO:0000313" key="6">
    <source>
        <dbReference type="Proteomes" id="UP000030665"/>
    </source>
</evidence>
<keyword evidence="2" id="KW-0539">Nucleus</keyword>
<feature type="compositionally biased region" description="Basic and acidic residues" evidence="3">
    <location>
        <begin position="241"/>
        <end position="251"/>
    </location>
</feature>
<dbReference type="InterPro" id="IPR036142">
    <property type="entry name" value="ENT_dom-like_sf"/>
</dbReference>
<evidence type="ECO:0000313" key="5">
    <source>
        <dbReference type="EMBL" id="CDW57499.1"/>
    </source>
</evidence>
<name>A0A077ZCB9_TRITR</name>
<feature type="region of interest" description="Disordered" evidence="3">
    <location>
        <begin position="720"/>
        <end position="740"/>
    </location>
</feature>
<dbReference type="Proteomes" id="UP000030665">
    <property type="component" value="Unassembled WGS sequence"/>
</dbReference>
<feature type="region of interest" description="Disordered" evidence="3">
    <location>
        <begin position="343"/>
        <end position="377"/>
    </location>
</feature>